<dbReference type="GO" id="GO:0030150">
    <property type="term" value="P:protein import into mitochondrial matrix"/>
    <property type="evidence" value="ECO:0007669"/>
    <property type="project" value="UniProtKB-UniRule"/>
</dbReference>
<evidence type="ECO:0000256" key="1">
    <source>
        <dbReference type="ARBA" id="ARBA00004434"/>
    </source>
</evidence>
<dbReference type="PANTHER" id="PTHR13032:SF6">
    <property type="entry name" value="MITOCHONDRIAL IMPORT INNER MEMBRANE TRANSLOCASE SUBUNIT TIM21"/>
    <property type="match status" value="1"/>
</dbReference>
<dbReference type="InterPro" id="IPR038552">
    <property type="entry name" value="Tim21_IMS_sf"/>
</dbReference>
<keyword evidence="9" id="KW-0472">Membrane</keyword>
<comment type="similarity">
    <text evidence="2 12">Belongs to the TIM21 family.</text>
</comment>
<evidence type="ECO:0000256" key="9">
    <source>
        <dbReference type="ARBA" id="ARBA00023136"/>
    </source>
</evidence>
<evidence type="ECO:0000256" key="8">
    <source>
        <dbReference type="ARBA" id="ARBA00023128"/>
    </source>
</evidence>
<keyword evidence="4" id="KW-0812">Transmembrane</keyword>
<dbReference type="Gene3D" id="3.10.450.320">
    <property type="entry name" value="Mitochondrial import inner membrane translocase subunit Tim21"/>
    <property type="match status" value="1"/>
</dbReference>
<comment type="caution">
    <text evidence="13">The sequence shown here is derived from an EMBL/GenBank/DDBJ whole genome shotgun (WGS) entry which is preliminary data.</text>
</comment>
<comment type="subunit">
    <text evidence="11">Component of the TIM23 complex, at least composed of TIM23, TIM17, TIM50 and TIM21.</text>
</comment>
<evidence type="ECO:0000256" key="4">
    <source>
        <dbReference type="ARBA" id="ARBA00022692"/>
    </source>
</evidence>
<dbReference type="GO" id="GO:0005744">
    <property type="term" value="C:TIM23 mitochondrial import inner membrane translocase complex"/>
    <property type="evidence" value="ECO:0007669"/>
    <property type="project" value="UniProtKB-UniRule"/>
</dbReference>
<dbReference type="InterPro" id="IPR013261">
    <property type="entry name" value="Tim21"/>
</dbReference>
<evidence type="ECO:0000256" key="6">
    <source>
        <dbReference type="ARBA" id="ARBA00022946"/>
    </source>
</evidence>
<keyword evidence="12" id="KW-0811">Translocation</keyword>
<evidence type="ECO:0000256" key="12">
    <source>
        <dbReference type="RuleBase" id="RU367142"/>
    </source>
</evidence>
<keyword evidence="12" id="KW-0813">Transport</keyword>
<accession>A0A086T0Q5</accession>
<dbReference type="PANTHER" id="PTHR13032">
    <property type="entry name" value="MITOCHONDRIAL IMPORT INNER MEMBRANE TRANSLOCASE SUBUNIT TIM21"/>
    <property type="match status" value="1"/>
</dbReference>
<keyword evidence="6" id="KW-0809">Transit peptide</keyword>
<protein>
    <recommendedName>
        <fullName evidence="3 12">Mitochondrial import inner membrane translocase subunit Tim21</fullName>
    </recommendedName>
</protein>
<evidence type="ECO:0000256" key="10">
    <source>
        <dbReference type="ARBA" id="ARBA00060204"/>
    </source>
</evidence>
<keyword evidence="14" id="KW-1185">Reference proteome</keyword>
<evidence type="ECO:0000256" key="3">
    <source>
        <dbReference type="ARBA" id="ARBA00020726"/>
    </source>
</evidence>
<evidence type="ECO:0000256" key="2">
    <source>
        <dbReference type="ARBA" id="ARBA00010867"/>
    </source>
</evidence>
<evidence type="ECO:0000313" key="14">
    <source>
        <dbReference type="Proteomes" id="UP000029964"/>
    </source>
</evidence>
<keyword evidence="7" id="KW-1133">Transmembrane helix</keyword>
<dbReference type="FunFam" id="3.10.450.320:FF:000002">
    <property type="entry name" value="Mitochondrial import inner membrane translocase subunit tim21"/>
    <property type="match status" value="1"/>
</dbReference>
<name>A0A086T0Q5_HAPC1</name>
<dbReference type="EMBL" id="JPKY01000081">
    <property type="protein sequence ID" value="KFH42937.1"/>
    <property type="molecule type" value="Genomic_DNA"/>
</dbReference>
<dbReference type="STRING" id="857340.A0A086T0Q5"/>
<proteinExistence type="inferred from homology"/>
<dbReference type="Proteomes" id="UP000029964">
    <property type="component" value="Unassembled WGS sequence"/>
</dbReference>
<keyword evidence="12" id="KW-0653">Protein transport</keyword>
<dbReference type="AlphaFoldDB" id="A0A086T0Q5"/>
<comment type="subcellular location">
    <subcellularLocation>
        <location evidence="1 12">Mitochondrion inner membrane</location>
        <topology evidence="1 12">Single-pass membrane protein</topology>
    </subcellularLocation>
</comment>
<evidence type="ECO:0000313" key="13">
    <source>
        <dbReference type="EMBL" id="KFH42937.1"/>
    </source>
</evidence>
<organism evidence="13 14">
    <name type="scientific">Hapsidospora chrysogenum (strain ATCC 11550 / CBS 779.69 / DSM 880 / IAM 14645 / JCM 23072 / IMI 49137)</name>
    <name type="common">Acremonium chrysogenum</name>
    <dbReference type="NCBI Taxonomy" id="857340"/>
    <lineage>
        <taxon>Eukaryota</taxon>
        <taxon>Fungi</taxon>
        <taxon>Dikarya</taxon>
        <taxon>Ascomycota</taxon>
        <taxon>Pezizomycotina</taxon>
        <taxon>Sordariomycetes</taxon>
        <taxon>Hypocreomycetidae</taxon>
        <taxon>Hypocreales</taxon>
        <taxon>Bionectriaceae</taxon>
        <taxon>Hapsidospora</taxon>
    </lineage>
</organism>
<evidence type="ECO:0000256" key="7">
    <source>
        <dbReference type="ARBA" id="ARBA00022989"/>
    </source>
</evidence>
<gene>
    <name evidence="13" type="ORF">ACRE_063070</name>
</gene>
<keyword evidence="5 12" id="KW-0999">Mitochondrion inner membrane</keyword>
<dbReference type="Pfam" id="PF08294">
    <property type="entry name" value="TIM21"/>
    <property type="match status" value="1"/>
</dbReference>
<dbReference type="OrthoDB" id="436405at2759"/>
<reference evidence="14" key="1">
    <citation type="journal article" date="2014" name="Genome Announc.">
        <title>Genome sequence and annotation of Acremonium chrysogenum, producer of the beta-lactam antibiotic cephalosporin C.</title>
        <authorList>
            <person name="Terfehr D."/>
            <person name="Dahlmann T.A."/>
            <person name="Specht T."/>
            <person name="Zadra I."/>
            <person name="Kuernsteiner H."/>
            <person name="Kueck U."/>
        </authorList>
    </citation>
    <scope>NUCLEOTIDE SEQUENCE [LARGE SCALE GENOMIC DNA]</scope>
    <source>
        <strain evidence="14">ATCC 11550 / CBS 779.69 / DSM 880 / IAM 14645 / JCM 23072 / IMI 49137</strain>
    </source>
</reference>
<dbReference type="HOGENOM" id="CLU_089407_0_0_1"/>
<comment type="function">
    <text evidence="10">Essential component of the TIM23 complex, a complex that mediates the translocation of transit peptide-containing proteins across the mitochondrial inner membrane. Required to keep the TOM and the TIM23 complexes in close contact. At some point, it is released from the TOM23 complex to allow protein translocation into the mitochondrial matrix.</text>
</comment>
<evidence type="ECO:0000256" key="5">
    <source>
        <dbReference type="ARBA" id="ARBA00022792"/>
    </source>
</evidence>
<sequence length="251" mass="28246">MKPATATVLALRSASKVFVAYPTIRPLLLSRQYATHKGLGTTPSTGPRRRTVTAFNDDGFVPWNELSAGEKASRATQQTFNFGMVLAGIVLTILGARTMDGLLTFVLFQGGVGYFLWRDVFSPDSKISHFNRAVDRIKDDPRCLELLGNPKKILAHGEETFNKWRRARPVSSTERTEPNGTQHLMMHFYVEGPLNKGVVRLHMIKHPGSSDFEYKYLLLDVKGHERIYLEKADESSKGKGKTRLSFFGVKW</sequence>
<keyword evidence="8 12" id="KW-0496">Mitochondrion</keyword>
<evidence type="ECO:0000256" key="11">
    <source>
        <dbReference type="ARBA" id="ARBA00063758"/>
    </source>
</evidence>